<keyword evidence="3" id="KW-0812">Transmembrane</keyword>
<dbReference type="Proteomes" id="UP000198228">
    <property type="component" value="Chromosome I"/>
</dbReference>
<feature type="region of interest" description="Disordered" evidence="2">
    <location>
        <begin position="125"/>
        <end position="144"/>
    </location>
</feature>
<accession>A0A1C4YIA3</accession>
<gene>
    <name evidence="4" type="ORF">GA0074696_3408</name>
</gene>
<keyword evidence="3" id="KW-0472">Membrane</keyword>
<protein>
    <submittedName>
        <fullName evidence="4">Uncharacterized protein</fullName>
    </submittedName>
</protein>
<name>A0A1C4YIA3_9ACTN</name>
<sequence>MTPPTDATTAPQWVQVVLSVLGVLGGASGLAAIAAVVAQRGKFKAEAADMLTDAALTLVQPMRVRVAELETEAQAAREQLRTAREQTERATATLSDLHAMLDRWYALIFAPDATLRSIRSAVREDRRRRGEQWDRGPDPTRRRP</sequence>
<evidence type="ECO:0000256" key="1">
    <source>
        <dbReference type="SAM" id="Coils"/>
    </source>
</evidence>
<evidence type="ECO:0000313" key="5">
    <source>
        <dbReference type="Proteomes" id="UP000198228"/>
    </source>
</evidence>
<feature type="coiled-coil region" evidence="1">
    <location>
        <begin position="66"/>
        <end position="93"/>
    </location>
</feature>
<evidence type="ECO:0000256" key="3">
    <source>
        <dbReference type="SAM" id="Phobius"/>
    </source>
</evidence>
<organism evidence="4 5">
    <name type="scientific">Micromonospora purpureochromogenes</name>
    <dbReference type="NCBI Taxonomy" id="47872"/>
    <lineage>
        <taxon>Bacteria</taxon>
        <taxon>Bacillati</taxon>
        <taxon>Actinomycetota</taxon>
        <taxon>Actinomycetes</taxon>
        <taxon>Micromonosporales</taxon>
        <taxon>Micromonosporaceae</taxon>
        <taxon>Micromonospora</taxon>
    </lineage>
</organism>
<dbReference type="EMBL" id="LT607410">
    <property type="protein sequence ID" value="SCF20444.1"/>
    <property type="molecule type" value="Genomic_DNA"/>
</dbReference>
<dbReference type="AlphaFoldDB" id="A0A1C4YIA3"/>
<evidence type="ECO:0000313" key="4">
    <source>
        <dbReference type="EMBL" id="SCF20444.1"/>
    </source>
</evidence>
<reference evidence="4 5" key="1">
    <citation type="submission" date="2016-06" db="EMBL/GenBank/DDBJ databases">
        <authorList>
            <person name="Kjaerup R.B."/>
            <person name="Dalgaard T.S."/>
            <person name="Juul-Madsen H.R."/>
        </authorList>
    </citation>
    <scope>NUCLEOTIDE SEQUENCE [LARGE SCALE GENOMIC DNA]</scope>
    <source>
        <strain evidence="4 5">DSM 43821</strain>
    </source>
</reference>
<evidence type="ECO:0000256" key="2">
    <source>
        <dbReference type="SAM" id="MobiDB-lite"/>
    </source>
</evidence>
<proteinExistence type="predicted"/>
<feature type="transmembrane region" description="Helical" evidence="3">
    <location>
        <begin position="12"/>
        <end position="37"/>
    </location>
</feature>
<keyword evidence="1" id="KW-0175">Coiled coil</keyword>
<keyword evidence="3" id="KW-1133">Transmembrane helix</keyword>
<dbReference type="RefSeq" id="WP_088961996.1">
    <property type="nucleotide sequence ID" value="NZ_LT607410.1"/>
</dbReference>